<organism evidence="1 2">
    <name type="scientific">Trichonephila inaurata madagascariensis</name>
    <dbReference type="NCBI Taxonomy" id="2747483"/>
    <lineage>
        <taxon>Eukaryota</taxon>
        <taxon>Metazoa</taxon>
        <taxon>Ecdysozoa</taxon>
        <taxon>Arthropoda</taxon>
        <taxon>Chelicerata</taxon>
        <taxon>Arachnida</taxon>
        <taxon>Araneae</taxon>
        <taxon>Araneomorphae</taxon>
        <taxon>Entelegynae</taxon>
        <taxon>Araneoidea</taxon>
        <taxon>Nephilidae</taxon>
        <taxon>Trichonephila</taxon>
        <taxon>Trichonephila inaurata</taxon>
    </lineage>
</organism>
<keyword evidence="2" id="KW-1185">Reference proteome</keyword>
<evidence type="ECO:0000313" key="2">
    <source>
        <dbReference type="Proteomes" id="UP000886998"/>
    </source>
</evidence>
<evidence type="ECO:0000313" key="1">
    <source>
        <dbReference type="EMBL" id="GFY64855.1"/>
    </source>
</evidence>
<dbReference type="Proteomes" id="UP000886998">
    <property type="component" value="Unassembled WGS sequence"/>
</dbReference>
<accession>A0A8X6Y2I4</accession>
<dbReference type="AlphaFoldDB" id="A0A8X6Y2I4"/>
<gene>
    <name evidence="1" type="primary">AVEN_137435_1</name>
    <name evidence="1" type="ORF">TNIN_320971</name>
</gene>
<comment type="caution">
    <text evidence="1">The sequence shown here is derived from an EMBL/GenBank/DDBJ whole genome shotgun (WGS) entry which is preliminary data.</text>
</comment>
<dbReference type="OrthoDB" id="5979489at2759"/>
<protein>
    <submittedName>
        <fullName evidence="1">Uncharacterized protein</fullName>
    </submittedName>
</protein>
<name>A0A8X6Y2I4_9ARAC</name>
<sequence length="231" mass="26042">MLIKHTFKALCFTQNHHKRTFCMLCGLFYKDTVEEFDGTDLIATGKNLGLKKRFDHVKEGKIFDMCGILHTDLGTQPQLLISGTMIRVRLLKAKDKFTLLAKSGNYRLQIENISLFIRKCDVSSSVLVGHEKALEQLLVQITFTRIKTKTFTLSSGLKSVVIPNTVNGILPSRMILGLVSNSTFNGPFQTNPFNFKSYNLSYISLSENGVQIPQCQLTLLLLKIICLHEII</sequence>
<dbReference type="EMBL" id="BMAV01015430">
    <property type="protein sequence ID" value="GFY64855.1"/>
    <property type="molecule type" value="Genomic_DNA"/>
</dbReference>
<reference evidence="1" key="1">
    <citation type="submission" date="2020-08" db="EMBL/GenBank/DDBJ databases">
        <title>Multicomponent nature underlies the extraordinary mechanical properties of spider dragline silk.</title>
        <authorList>
            <person name="Kono N."/>
            <person name="Nakamura H."/>
            <person name="Mori M."/>
            <person name="Yoshida Y."/>
            <person name="Ohtoshi R."/>
            <person name="Malay A.D."/>
            <person name="Moran D.A.P."/>
            <person name="Tomita M."/>
            <person name="Numata K."/>
            <person name="Arakawa K."/>
        </authorList>
    </citation>
    <scope>NUCLEOTIDE SEQUENCE</scope>
</reference>
<proteinExistence type="predicted"/>